<dbReference type="EMBL" id="JAOTEN010000003">
    <property type="protein sequence ID" value="MCU7614829.1"/>
    <property type="molecule type" value="Genomic_DNA"/>
</dbReference>
<name>A0ABT2VXV4_9FLAO</name>
<evidence type="ECO:0000313" key="2">
    <source>
        <dbReference type="Proteomes" id="UP001208114"/>
    </source>
</evidence>
<dbReference type="RefSeq" id="WP_262990815.1">
    <property type="nucleotide sequence ID" value="NZ_JAOTEN010000003.1"/>
</dbReference>
<proteinExistence type="predicted"/>
<evidence type="ECO:0000313" key="1">
    <source>
        <dbReference type="EMBL" id="MCU7614829.1"/>
    </source>
</evidence>
<reference evidence="2" key="1">
    <citation type="submission" date="2023-07" db="EMBL/GenBank/DDBJ databases">
        <title>Chryseobacterium sp. GMJ5 Genome sequencing and assembly.</title>
        <authorList>
            <person name="Jung Y."/>
        </authorList>
    </citation>
    <scope>NUCLEOTIDE SEQUENCE [LARGE SCALE GENOMIC DNA]</scope>
    <source>
        <strain evidence="2">GMJ5</strain>
    </source>
</reference>
<dbReference type="Proteomes" id="UP001208114">
    <property type="component" value="Unassembled WGS sequence"/>
</dbReference>
<accession>A0ABT2VXV4</accession>
<keyword evidence="2" id="KW-1185">Reference proteome</keyword>
<sequence>MEKLLNNIFRESNNQFLEQEMDNISNDVIERNLCGRLAIYLNDKIRENKLIDYFVDTEYNRKQNGQVKTILDDEFNIININCDIIVHSRGNNISADNLIAIEMKKSNRPEQEKITDKKRLRALTKESYDDIWSNDGVTLPEHVCGYILGYYIELNIKEKQCLIEVYKKGNKTNEWTQEF</sequence>
<gene>
    <name evidence="1" type="ORF">N0B16_10310</name>
</gene>
<protein>
    <submittedName>
        <fullName evidence="1">Uncharacterized protein</fullName>
    </submittedName>
</protein>
<organism evidence="1 2">
    <name type="scientific">Chryseobacterium gilvum</name>
    <dbReference type="NCBI Taxonomy" id="2976534"/>
    <lineage>
        <taxon>Bacteria</taxon>
        <taxon>Pseudomonadati</taxon>
        <taxon>Bacteroidota</taxon>
        <taxon>Flavobacteriia</taxon>
        <taxon>Flavobacteriales</taxon>
        <taxon>Weeksellaceae</taxon>
        <taxon>Chryseobacterium group</taxon>
        <taxon>Chryseobacterium</taxon>
    </lineage>
</organism>
<comment type="caution">
    <text evidence="1">The sequence shown here is derived from an EMBL/GenBank/DDBJ whole genome shotgun (WGS) entry which is preliminary data.</text>
</comment>